<dbReference type="SMART" id="SM00530">
    <property type="entry name" value="HTH_XRE"/>
    <property type="match status" value="1"/>
</dbReference>
<dbReference type="AlphaFoldDB" id="A0A1T4LQY0"/>
<evidence type="ECO:0000259" key="5">
    <source>
        <dbReference type="PROSITE" id="PS50943"/>
    </source>
</evidence>
<dbReference type="GO" id="GO:0003677">
    <property type="term" value="F:DNA binding"/>
    <property type="evidence" value="ECO:0007669"/>
    <property type="project" value="UniProtKB-KW"/>
</dbReference>
<proteinExistence type="predicted"/>
<dbReference type="STRING" id="115783.SAMN02745119_01005"/>
<evidence type="ECO:0000256" key="2">
    <source>
        <dbReference type="ARBA" id="ARBA00023125"/>
    </source>
</evidence>
<dbReference type="PANTHER" id="PTHR36511:SF4">
    <property type="entry name" value="ANTITOXIN MQSA"/>
    <property type="match status" value="1"/>
</dbReference>
<evidence type="ECO:0000256" key="4">
    <source>
        <dbReference type="SAM" id="MobiDB-lite"/>
    </source>
</evidence>
<keyword evidence="3" id="KW-0804">Transcription</keyword>
<keyword evidence="1" id="KW-0805">Transcription regulation</keyword>
<feature type="domain" description="HTH cro/C1-type" evidence="5">
    <location>
        <begin position="37"/>
        <end position="72"/>
    </location>
</feature>
<keyword evidence="7" id="KW-1185">Reference proteome</keyword>
<dbReference type="OrthoDB" id="9799384at2"/>
<dbReference type="PROSITE" id="PS50943">
    <property type="entry name" value="HTH_CROC1"/>
    <property type="match status" value="1"/>
</dbReference>
<gene>
    <name evidence="6" type="ORF">SAMN02745119_01005</name>
</gene>
<dbReference type="InterPro" id="IPR052359">
    <property type="entry name" value="HTH-type_reg/antitoxin"/>
</dbReference>
<dbReference type="InterPro" id="IPR001387">
    <property type="entry name" value="Cro/C1-type_HTH"/>
</dbReference>
<name>A0A1T4LQY0_9BACT</name>
<organism evidence="6 7">
    <name type="scientific">Trichlorobacter thiogenes</name>
    <dbReference type="NCBI Taxonomy" id="115783"/>
    <lineage>
        <taxon>Bacteria</taxon>
        <taxon>Pseudomonadati</taxon>
        <taxon>Thermodesulfobacteriota</taxon>
        <taxon>Desulfuromonadia</taxon>
        <taxon>Geobacterales</taxon>
        <taxon>Geobacteraceae</taxon>
        <taxon>Trichlorobacter</taxon>
    </lineage>
</organism>
<dbReference type="InterPro" id="IPR010982">
    <property type="entry name" value="Lambda_DNA-bd_dom_sf"/>
</dbReference>
<evidence type="ECO:0000313" key="7">
    <source>
        <dbReference type="Proteomes" id="UP000190102"/>
    </source>
</evidence>
<dbReference type="Pfam" id="PF01381">
    <property type="entry name" value="HTH_3"/>
    <property type="match status" value="1"/>
</dbReference>
<evidence type="ECO:0000256" key="3">
    <source>
        <dbReference type="ARBA" id="ARBA00023163"/>
    </source>
</evidence>
<sequence length="118" mass="13354">MNDELFQELLASVKQGAEIMKGTMQPSRTFEFPETEVRALREQFGLSQDKFAELVGISVGTLRNWEQGRRKPEGPARVLLRVASRHPEALLDIGREQPKRAERTPSHSTGRTKKLRAA</sequence>
<evidence type="ECO:0000313" key="6">
    <source>
        <dbReference type="EMBL" id="SJZ56844.1"/>
    </source>
</evidence>
<dbReference type="EMBL" id="FUWR01000003">
    <property type="protein sequence ID" value="SJZ56844.1"/>
    <property type="molecule type" value="Genomic_DNA"/>
</dbReference>
<dbReference type="SUPFAM" id="SSF47413">
    <property type="entry name" value="lambda repressor-like DNA-binding domains"/>
    <property type="match status" value="1"/>
</dbReference>
<protein>
    <submittedName>
        <fullName evidence="6">Putative transcriptional regulator</fullName>
    </submittedName>
</protein>
<dbReference type="RefSeq" id="WP_078789281.1">
    <property type="nucleotide sequence ID" value="NZ_FUWR01000003.1"/>
</dbReference>
<evidence type="ECO:0000256" key="1">
    <source>
        <dbReference type="ARBA" id="ARBA00023015"/>
    </source>
</evidence>
<feature type="compositionally biased region" description="Basic and acidic residues" evidence="4">
    <location>
        <begin position="89"/>
        <end position="105"/>
    </location>
</feature>
<dbReference type="Gene3D" id="1.10.260.40">
    <property type="entry name" value="lambda repressor-like DNA-binding domains"/>
    <property type="match status" value="1"/>
</dbReference>
<keyword evidence="2" id="KW-0238">DNA-binding</keyword>
<dbReference type="Proteomes" id="UP000190102">
    <property type="component" value="Unassembled WGS sequence"/>
</dbReference>
<accession>A0A1T4LQY0</accession>
<dbReference type="CDD" id="cd00093">
    <property type="entry name" value="HTH_XRE"/>
    <property type="match status" value="1"/>
</dbReference>
<reference evidence="7" key="1">
    <citation type="submission" date="2017-02" db="EMBL/GenBank/DDBJ databases">
        <authorList>
            <person name="Varghese N."/>
            <person name="Submissions S."/>
        </authorList>
    </citation>
    <scope>NUCLEOTIDE SEQUENCE [LARGE SCALE GENOMIC DNA]</scope>
    <source>
        <strain evidence="7">ATCC BAA-34</strain>
    </source>
</reference>
<feature type="region of interest" description="Disordered" evidence="4">
    <location>
        <begin position="89"/>
        <end position="118"/>
    </location>
</feature>
<dbReference type="PANTHER" id="PTHR36511">
    <property type="entry name" value="MERR FAMILY BACTERIAL REGULATORY PROTEIN"/>
    <property type="match status" value="1"/>
</dbReference>